<feature type="compositionally biased region" description="Basic and acidic residues" evidence="2">
    <location>
        <begin position="609"/>
        <end position="622"/>
    </location>
</feature>
<dbReference type="InterPro" id="IPR026832">
    <property type="entry name" value="Asteroid"/>
</dbReference>
<evidence type="ECO:0000259" key="3">
    <source>
        <dbReference type="Pfam" id="PF12813"/>
    </source>
</evidence>
<dbReference type="InterPro" id="IPR039436">
    <property type="entry name" value="Asteroid_dom"/>
</dbReference>
<dbReference type="Gene3D" id="3.40.50.1010">
    <property type="entry name" value="5'-nuclease"/>
    <property type="match status" value="1"/>
</dbReference>
<accession>A0A4U0TN20</accession>
<feature type="region of interest" description="Disordered" evidence="2">
    <location>
        <begin position="585"/>
        <end position="637"/>
    </location>
</feature>
<dbReference type="EMBL" id="NAJL01000057">
    <property type="protein sequence ID" value="TKA23364.1"/>
    <property type="molecule type" value="Genomic_DNA"/>
</dbReference>
<organism evidence="4 5">
    <name type="scientific">Salinomyces thailandicus</name>
    <dbReference type="NCBI Taxonomy" id="706561"/>
    <lineage>
        <taxon>Eukaryota</taxon>
        <taxon>Fungi</taxon>
        <taxon>Dikarya</taxon>
        <taxon>Ascomycota</taxon>
        <taxon>Pezizomycotina</taxon>
        <taxon>Dothideomycetes</taxon>
        <taxon>Dothideomycetidae</taxon>
        <taxon>Mycosphaerellales</taxon>
        <taxon>Teratosphaeriaceae</taxon>
        <taxon>Salinomyces</taxon>
    </lineage>
</organism>
<reference evidence="4 5" key="1">
    <citation type="submission" date="2017-03" db="EMBL/GenBank/DDBJ databases">
        <title>Genomes of endolithic fungi from Antarctica.</title>
        <authorList>
            <person name="Coleine C."/>
            <person name="Masonjones S."/>
            <person name="Stajich J.E."/>
        </authorList>
    </citation>
    <scope>NUCLEOTIDE SEQUENCE [LARGE SCALE GENOMIC DNA]</scope>
    <source>
        <strain evidence="4 5">CCFEE 6315</strain>
    </source>
</reference>
<protein>
    <recommendedName>
        <fullName evidence="3">Asteroid domain-containing protein</fullName>
    </recommendedName>
</protein>
<dbReference type="Proteomes" id="UP000308549">
    <property type="component" value="Unassembled WGS sequence"/>
</dbReference>
<sequence>MGIPRLLSRLQDAHAAPTKPLGRSPQAPHQTPHTLAMIDGPSFAHYILSTLENDAQRYPRASDTVLGPHITYAACTVEAIRWLRMLESHGFKIKAIFFDGALPPSKRPVRLQRLASYAHHLNVYKRVHDAALRSASGKPDDKSLAAVRRARMELAAPGFLVSAVLEALLVSEEFGGRVFVVPDEADRFCVAAARQVCHGESGDGGGEGVAIFGNDSDLCVFDSGARTRVVGLQGLVLRAAVEGGRAETVLEGTEVWPAKVAEGLGLDGEGLVELAWWMERDTRAPVKECRLRIGNAKGEREEEYAEFAAQYRLDTQMSVLESLQGDDEMRRRFARLDARIAELVQQVSCCDGETTGCAVEWDMFLPFLLEDPTRTSAWRVGAGLRRTAYEVLIASVGTPRAVIAEFKRAGERVSAAKLQAWDHEGLPDRLRVWRGKIRRYHESESSPERWDIIEETERWRSLVLRLLLDDFVQEGWALPSLEDLIAVVMGKSCREWRLVHLAAQYQACFYSLRILLQILQHTSDSLQGGSEHKEFEESMRELLEPLEGLPRIAKFFEPDHDVQGTSNERWLPVVEASLKAVDPEWAPPADVEGKGKKRKKRKRGMEGVPEARRPLGGRRESGRGPLAGNPFAALGAG</sequence>
<gene>
    <name evidence="4" type="ORF">B0A50_07572</name>
</gene>
<dbReference type="SUPFAM" id="SSF88723">
    <property type="entry name" value="PIN domain-like"/>
    <property type="match status" value="1"/>
</dbReference>
<feature type="domain" description="Asteroid" evidence="3">
    <location>
        <begin position="157"/>
        <end position="418"/>
    </location>
</feature>
<dbReference type="OrthoDB" id="5297549at2759"/>
<comment type="similarity">
    <text evidence="1">Belongs to the asteroid family.</text>
</comment>
<keyword evidence="5" id="KW-1185">Reference proteome</keyword>
<dbReference type="AlphaFoldDB" id="A0A4U0TN20"/>
<evidence type="ECO:0000313" key="5">
    <source>
        <dbReference type="Proteomes" id="UP000308549"/>
    </source>
</evidence>
<dbReference type="Pfam" id="PF12813">
    <property type="entry name" value="XPG_I_2"/>
    <property type="match status" value="1"/>
</dbReference>
<feature type="region of interest" description="Disordered" evidence="2">
    <location>
        <begin position="14"/>
        <end position="34"/>
    </location>
</feature>
<dbReference type="PANTHER" id="PTHR15665">
    <property type="entry name" value="ASTEROID PROTEIN"/>
    <property type="match status" value="1"/>
</dbReference>
<name>A0A4U0TN20_9PEZI</name>
<comment type="caution">
    <text evidence="4">The sequence shown here is derived from an EMBL/GenBank/DDBJ whole genome shotgun (WGS) entry which is preliminary data.</text>
</comment>
<dbReference type="InterPro" id="IPR029060">
    <property type="entry name" value="PIN-like_dom_sf"/>
</dbReference>
<evidence type="ECO:0000256" key="2">
    <source>
        <dbReference type="SAM" id="MobiDB-lite"/>
    </source>
</evidence>
<proteinExistence type="inferred from homology"/>
<evidence type="ECO:0000256" key="1">
    <source>
        <dbReference type="ARBA" id="ARBA00007398"/>
    </source>
</evidence>
<evidence type="ECO:0000313" key="4">
    <source>
        <dbReference type="EMBL" id="TKA23364.1"/>
    </source>
</evidence>
<dbReference type="PANTHER" id="PTHR15665:SF1">
    <property type="entry name" value="PROTEIN ASTEROID HOMOLOG 1"/>
    <property type="match status" value="1"/>
</dbReference>